<keyword evidence="1 4" id="KW-0808">Transferase</keyword>
<name>A0A292Q4V3_9PEZI</name>
<dbReference type="EC" id="2.8.1.9" evidence="4"/>
<evidence type="ECO:0000313" key="6">
    <source>
        <dbReference type="EMBL" id="CUS13750.1"/>
    </source>
</evidence>
<dbReference type="SUPFAM" id="SSF50800">
    <property type="entry name" value="PK beta-barrel domain-like"/>
    <property type="match status" value="1"/>
</dbReference>
<reference evidence="6" key="1">
    <citation type="submission" date="2015-10" db="EMBL/GenBank/DDBJ databases">
        <authorList>
            <person name="Regsiter A."/>
            <person name="william w."/>
        </authorList>
    </citation>
    <scope>NUCLEOTIDE SEQUENCE</scope>
    <source>
        <strain evidence="6">Montdore</strain>
    </source>
</reference>
<organism evidence="6 7">
    <name type="scientific">Tuber aestivum</name>
    <name type="common">summer truffle</name>
    <dbReference type="NCBI Taxonomy" id="59557"/>
    <lineage>
        <taxon>Eukaryota</taxon>
        <taxon>Fungi</taxon>
        <taxon>Dikarya</taxon>
        <taxon>Ascomycota</taxon>
        <taxon>Pezizomycotina</taxon>
        <taxon>Pezizomycetes</taxon>
        <taxon>Pezizales</taxon>
        <taxon>Tuberaceae</taxon>
        <taxon>Tuber</taxon>
    </lineage>
</organism>
<dbReference type="GO" id="GO:0008265">
    <property type="term" value="F:molybdenum cofactor sulfurtransferase activity"/>
    <property type="evidence" value="ECO:0007669"/>
    <property type="project" value="UniProtKB-UniRule"/>
</dbReference>
<comment type="catalytic activity">
    <reaction evidence="4">
        <text>Mo-molybdopterin + L-cysteine + AH2 = thio-Mo-molybdopterin + L-alanine + A + H2O</text>
        <dbReference type="Rhea" id="RHEA:42636"/>
        <dbReference type="ChEBI" id="CHEBI:13193"/>
        <dbReference type="ChEBI" id="CHEBI:15377"/>
        <dbReference type="ChEBI" id="CHEBI:17499"/>
        <dbReference type="ChEBI" id="CHEBI:35235"/>
        <dbReference type="ChEBI" id="CHEBI:57972"/>
        <dbReference type="ChEBI" id="CHEBI:71302"/>
        <dbReference type="ChEBI" id="CHEBI:82685"/>
        <dbReference type="EC" id="2.8.1.9"/>
    </reaction>
</comment>
<keyword evidence="3 4" id="KW-0501">Molybdenum cofactor biosynthesis</keyword>
<feature type="modified residue" description="N6-(pyridoxal phosphate)lysine" evidence="4">
    <location>
        <position position="231"/>
    </location>
</feature>
<dbReference type="Gene3D" id="3.40.640.10">
    <property type="entry name" value="Type I PLP-dependent aspartate aminotransferase-like (Major domain)"/>
    <property type="match status" value="1"/>
</dbReference>
<keyword evidence="2 4" id="KW-0663">Pyridoxal phosphate</keyword>
<evidence type="ECO:0000256" key="2">
    <source>
        <dbReference type="ARBA" id="ARBA00022898"/>
    </source>
</evidence>
<accession>A0A292Q4V3</accession>
<dbReference type="InterPro" id="IPR015421">
    <property type="entry name" value="PyrdxlP-dep_Trfase_major"/>
</dbReference>
<keyword evidence="7" id="KW-1185">Reference proteome</keyword>
<feature type="active site" evidence="4">
    <location>
        <position position="393"/>
    </location>
</feature>
<dbReference type="Pfam" id="PF03473">
    <property type="entry name" value="MOSC"/>
    <property type="match status" value="1"/>
</dbReference>
<dbReference type="PROSITE" id="PS51340">
    <property type="entry name" value="MOSC"/>
    <property type="match status" value="1"/>
</dbReference>
<dbReference type="Pfam" id="PF03476">
    <property type="entry name" value="MOSC_N"/>
    <property type="match status" value="1"/>
</dbReference>
<dbReference type="InterPro" id="IPR015424">
    <property type="entry name" value="PyrdxlP-dep_Trfase"/>
</dbReference>
<dbReference type="AlphaFoldDB" id="A0A292Q4V3"/>
<proteinExistence type="inferred from homology"/>
<dbReference type="InterPro" id="IPR028886">
    <property type="entry name" value="MoCo_sulfurase"/>
</dbReference>
<dbReference type="InterPro" id="IPR005302">
    <property type="entry name" value="MoCF_Sase_C"/>
</dbReference>
<comment type="similarity">
    <text evidence="4">Belongs to the class-V pyridoxal-phosphate-dependent aminotransferase family. MOCOS subfamily.</text>
</comment>
<comment type="cofactor">
    <cofactor evidence="4">
        <name>pyridoxal 5'-phosphate</name>
        <dbReference type="ChEBI" id="CHEBI:597326"/>
    </cofactor>
</comment>
<gene>
    <name evidence="4" type="primary">hxB</name>
    <name evidence="6" type="ORF">GSTUAT00002111001</name>
</gene>
<sequence length="796" mass="87660">MVTRRESLLKEAIANGYNPSVEGLRDTEYPQLKEVTYLDHAGTTLYATSLIHSFSKELCENLYGNPHSPSPSSQQTTKRLDDIRHRVLRLFNADPEQFDIVFCANATAGMKLVLEAFTAQKGGFEYRYHLDAHTSLVGMRELASEATCFSSDAEVEIWLKGLCEDLPGLFGWPAQSNFSGRRLPRDWAAKLRNNRSGWYSLLDAAALVTSAPLDLSNARAAPDFTVLSFYKMFGFPDLGALIIRKDSADILKSRRYFGGGTVDAVGSRAGNFHARKADSIHAHLEDGTSAFHSILSLDTAISTHERLYGSFDNISRHAFSLIQVIHGLLGELTHGNGRKLCKIYVQGGITSSVTQGPIVAFNMQRADGSWIGYAEVEKLASVKNIHIRTGALCNPGGIEASVGLEPWEIEQNFLAGHRCWDQQDVMHGKPTGAIRVSLGAMSTIDDLMVFVKFLEEFYIDKEPGSSALLVPVGKPDAVVDSLTIYPIKSCGGFKIPPGECWEIRPHGFAWDREWCLVHLGTGSVIDQKRYNKMALIRPRVDPTSGYLVVHLHNSSVAPLKVPLSLTPSPSCALKSSQSRVCGDKIAALTYTSPHITDFFTSAIGIPCTLARFPAASENRHFKPHLKESSFVQGGGDRFAPILLSNESPILLINSSSVDKLNETISCSGGKLAKPEVFRGNIVIRETAGIRRAYAEDFWKHVKIGREYFRLLGPCRRCHMVCVDQETAEKDEEPYVTLTKTRRIDGRVLFGQHAVHLPLKNGDGVPRIRVGDAVRVWQDGDGEEVDEGCLASRTGVA</sequence>
<comment type="function">
    <text evidence="4">Sulfurates the molybdenum cofactor. Sulfation of molybdenum is essential for xanthine dehydrogenase (XDH) and aldehyde oxidase (ADO) enzymes in which molybdenum cofactor is liganded by 1 oxygen and 1 sulfur atom in active form.</text>
</comment>
<protein>
    <recommendedName>
        <fullName evidence="4">Molybdenum cofactor sulfurase</fullName>
        <shortName evidence="4">MCS</shortName>
        <shortName evidence="4">MOS</shortName>
        <shortName evidence="4">MoCo sulfurase</shortName>
        <ecNumber evidence="4">2.8.1.9</ecNumber>
    </recommendedName>
    <alternativeName>
        <fullName evidence="4">Molybdenum cofactor sulfurtransferase</fullName>
    </alternativeName>
</protein>
<evidence type="ECO:0000313" key="7">
    <source>
        <dbReference type="Proteomes" id="UP001412239"/>
    </source>
</evidence>
<evidence type="ECO:0000256" key="1">
    <source>
        <dbReference type="ARBA" id="ARBA00022679"/>
    </source>
</evidence>
<dbReference type="PANTHER" id="PTHR14237:SF80">
    <property type="entry name" value="MOLYBDENUM COFACTOR SULFURASE"/>
    <property type="match status" value="1"/>
</dbReference>
<evidence type="ECO:0000256" key="4">
    <source>
        <dbReference type="HAMAP-Rule" id="MF_03050"/>
    </source>
</evidence>
<dbReference type="GO" id="GO:0016829">
    <property type="term" value="F:lyase activity"/>
    <property type="evidence" value="ECO:0007669"/>
    <property type="project" value="UniProtKB-UniRule"/>
</dbReference>
<dbReference type="SUPFAM" id="SSF141673">
    <property type="entry name" value="MOSC N-terminal domain-like"/>
    <property type="match status" value="1"/>
</dbReference>
<dbReference type="InterPro" id="IPR000192">
    <property type="entry name" value="Aminotrans_V_dom"/>
</dbReference>
<dbReference type="HAMAP" id="MF_03050">
    <property type="entry name" value="MOCOS"/>
    <property type="match status" value="1"/>
</dbReference>
<dbReference type="GO" id="GO:0006777">
    <property type="term" value="P:Mo-molybdopterin cofactor biosynthetic process"/>
    <property type="evidence" value="ECO:0007669"/>
    <property type="project" value="UniProtKB-UniRule"/>
</dbReference>
<dbReference type="SUPFAM" id="SSF53383">
    <property type="entry name" value="PLP-dependent transferases"/>
    <property type="match status" value="1"/>
</dbReference>
<dbReference type="InterPro" id="IPR011037">
    <property type="entry name" value="Pyrv_Knase-like_insert_dom_sf"/>
</dbReference>
<dbReference type="InterPro" id="IPR005303">
    <property type="entry name" value="MOCOS_middle"/>
</dbReference>
<dbReference type="EMBL" id="LN890967">
    <property type="protein sequence ID" value="CUS13750.1"/>
    <property type="molecule type" value="Genomic_DNA"/>
</dbReference>
<dbReference type="Pfam" id="PF00266">
    <property type="entry name" value="Aminotran_5"/>
    <property type="match status" value="1"/>
</dbReference>
<evidence type="ECO:0000259" key="5">
    <source>
        <dbReference type="PROSITE" id="PS51340"/>
    </source>
</evidence>
<dbReference type="GO" id="GO:0030151">
    <property type="term" value="F:molybdenum ion binding"/>
    <property type="evidence" value="ECO:0007669"/>
    <property type="project" value="UniProtKB-UniRule"/>
</dbReference>
<feature type="domain" description="MOSC" evidence="5">
    <location>
        <begin position="625"/>
        <end position="776"/>
    </location>
</feature>
<dbReference type="PANTHER" id="PTHR14237">
    <property type="entry name" value="MOLYBDOPTERIN COFACTOR SULFURASE MOSC"/>
    <property type="match status" value="1"/>
</dbReference>
<evidence type="ECO:0000256" key="3">
    <source>
        <dbReference type="ARBA" id="ARBA00023150"/>
    </source>
</evidence>
<dbReference type="GO" id="GO:0030170">
    <property type="term" value="F:pyridoxal phosphate binding"/>
    <property type="evidence" value="ECO:0007669"/>
    <property type="project" value="UniProtKB-UniRule"/>
</dbReference>
<dbReference type="Proteomes" id="UP001412239">
    <property type="component" value="Unassembled WGS sequence"/>
</dbReference>